<dbReference type="GO" id="GO:0016020">
    <property type="term" value="C:membrane"/>
    <property type="evidence" value="ECO:0007669"/>
    <property type="project" value="UniProtKB-SubCell"/>
</dbReference>
<dbReference type="AlphaFoldDB" id="A0A4R1KZU1"/>
<feature type="transmembrane region" description="Helical" evidence="6">
    <location>
        <begin position="175"/>
        <end position="195"/>
    </location>
</feature>
<comment type="similarity">
    <text evidence="2">Belongs to the SLC13A/DASS transporter (TC 2.A.47) family. DIT1 subfamily.</text>
</comment>
<feature type="transmembrane region" description="Helical" evidence="6">
    <location>
        <begin position="215"/>
        <end position="235"/>
    </location>
</feature>
<feature type="transmembrane region" description="Helical" evidence="6">
    <location>
        <begin position="387"/>
        <end position="412"/>
    </location>
</feature>
<dbReference type="NCBIfam" id="TIGR00785">
    <property type="entry name" value="dass"/>
    <property type="match status" value="1"/>
</dbReference>
<dbReference type="InterPro" id="IPR001898">
    <property type="entry name" value="SLC13A/DASS"/>
</dbReference>
<dbReference type="EMBL" id="SMGJ01000001">
    <property type="protein sequence ID" value="TCK71122.1"/>
    <property type="molecule type" value="Genomic_DNA"/>
</dbReference>
<evidence type="ECO:0000313" key="8">
    <source>
        <dbReference type="Proteomes" id="UP000295496"/>
    </source>
</evidence>
<evidence type="ECO:0000256" key="5">
    <source>
        <dbReference type="ARBA" id="ARBA00023136"/>
    </source>
</evidence>
<keyword evidence="3 6" id="KW-0812">Transmembrane</keyword>
<evidence type="ECO:0000256" key="1">
    <source>
        <dbReference type="ARBA" id="ARBA00004141"/>
    </source>
</evidence>
<feature type="transmembrane region" description="Helical" evidence="6">
    <location>
        <begin position="82"/>
        <end position="100"/>
    </location>
</feature>
<evidence type="ECO:0000256" key="6">
    <source>
        <dbReference type="SAM" id="Phobius"/>
    </source>
</evidence>
<sequence>MKSKIWKLILMAAFPVIFWFTPPPDGLTVEAWRLLGFYLLAIVGLILRPFSEPLVLLSAVAFAGIFLNNTKDLLVGYSNTTIWLVFSAFAISTAFVKTGLGKRIAYVMIRSFGSTTLRLGYVTAFLDFIISPVTPSNTARSGGIVFPIIHSVAKALGSEPGETAKKAGSYLIINTYYTMKVTSFMFITAMAPNLLTADFMNKILGTNLNWGNWAAGLVVPGLILLLIYPFIGYYLDKPEIKRINNKEIARQGLAELGVMQPTEKLLIAIFILALVGWAAPSLLSLIGIKFTLNATAVALVAMVLAFLFGVIGWGDMLANKAAWNTLIWFGGIIGMATALDKAKIFDWLAHTISTNVSFTYSPFTVLCILGFLSIVVRYFFASASSYVVAMLPVFLTIGKAAGADPMALALLLAGTNSFGGLVTHYGAGVAPILFGAGYNSVTKWWINGAIMAFIGFIVFITLGYAWWDLIGLLQS</sequence>
<dbReference type="GO" id="GO:0022857">
    <property type="term" value="F:transmembrane transporter activity"/>
    <property type="evidence" value="ECO:0007669"/>
    <property type="project" value="InterPro"/>
</dbReference>
<evidence type="ECO:0000256" key="2">
    <source>
        <dbReference type="ARBA" id="ARBA00007349"/>
    </source>
</evidence>
<gene>
    <name evidence="7" type="ORF">EV692_0177</name>
</gene>
<name>A0A4R1KZU1_9PAST</name>
<proteinExistence type="inferred from homology"/>
<reference evidence="7 8" key="1">
    <citation type="submission" date="2019-03" db="EMBL/GenBank/DDBJ databases">
        <title>Genomic Encyclopedia of Type Strains, Phase IV (KMG-IV): sequencing the most valuable type-strain genomes for metagenomic binning, comparative biology and taxonomic classification.</title>
        <authorList>
            <person name="Goeker M."/>
        </authorList>
    </citation>
    <scope>NUCLEOTIDE SEQUENCE [LARGE SCALE GENOMIC DNA]</scope>
    <source>
        <strain evidence="7 8">DSM 10053</strain>
    </source>
</reference>
<feature type="transmembrane region" description="Helical" evidence="6">
    <location>
        <begin position="445"/>
        <end position="467"/>
    </location>
</feature>
<feature type="transmembrane region" description="Helical" evidence="6">
    <location>
        <begin position="321"/>
        <end position="339"/>
    </location>
</feature>
<evidence type="ECO:0000256" key="4">
    <source>
        <dbReference type="ARBA" id="ARBA00022989"/>
    </source>
</evidence>
<comment type="subcellular location">
    <subcellularLocation>
        <location evidence="1">Membrane</location>
        <topology evidence="1">Multi-pass membrane protein</topology>
    </subcellularLocation>
</comment>
<accession>A0A4R1KZU1</accession>
<feature type="transmembrane region" description="Helical" evidence="6">
    <location>
        <begin position="5"/>
        <end position="21"/>
    </location>
</feature>
<dbReference type="InterPro" id="IPR030676">
    <property type="entry name" value="CitT-rel"/>
</dbReference>
<evidence type="ECO:0000256" key="3">
    <source>
        <dbReference type="ARBA" id="ARBA00022692"/>
    </source>
</evidence>
<feature type="transmembrane region" description="Helical" evidence="6">
    <location>
        <begin position="359"/>
        <end position="380"/>
    </location>
</feature>
<dbReference type="Pfam" id="PF00939">
    <property type="entry name" value="Na_sulph_symp"/>
    <property type="match status" value="1"/>
</dbReference>
<dbReference type="Proteomes" id="UP000295496">
    <property type="component" value="Unassembled WGS sequence"/>
</dbReference>
<feature type="transmembrane region" description="Helical" evidence="6">
    <location>
        <begin position="265"/>
        <end position="288"/>
    </location>
</feature>
<dbReference type="PIRSF" id="PIRSF002457">
    <property type="entry name" value="DASS"/>
    <property type="match status" value="1"/>
</dbReference>
<comment type="caution">
    <text evidence="7">The sequence shown here is derived from an EMBL/GenBank/DDBJ whole genome shotgun (WGS) entry which is preliminary data.</text>
</comment>
<feature type="transmembrane region" description="Helical" evidence="6">
    <location>
        <begin position="294"/>
        <end position="314"/>
    </location>
</feature>
<keyword evidence="8" id="KW-1185">Reference proteome</keyword>
<protein>
    <submittedName>
        <fullName evidence="7">DASS family divalent anion:Na+ symporter</fullName>
    </submittedName>
</protein>
<keyword evidence="4 6" id="KW-1133">Transmembrane helix</keyword>
<feature type="transmembrane region" description="Helical" evidence="6">
    <location>
        <begin position="418"/>
        <end position="438"/>
    </location>
</feature>
<evidence type="ECO:0000313" key="7">
    <source>
        <dbReference type="EMBL" id="TCK71122.1"/>
    </source>
</evidence>
<organism evidence="7 8">
    <name type="scientific">Lonepinella koalarum</name>
    <dbReference type="NCBI Taxonomy" id="53417"/>
    <lineage>
        <taxon>Bacteria</taxon>
        <taxon>Pseudomonadati</taxon>
        <taxon>Pseudomonadota</taxon>
        <taxon>Gammaproteobacteria</taxon>
        <taxon>Pasteurellales</taxon>
        <taxon>Pasteurellaceae</taxon>
        <taxon>Lonepinella</taxon>
    </lineage>
</organism>
<feature type="transmembrane region" description="Helical" evidence="6">
    <location>
        <begin position="54"/>
        <end position="70"/>
    </location>
</feature>
<keyword evidence="5 6" id="KW-0472">Membrane</keyword>
<dbReference type="PANTHER" id="PTHR42826">
    <property type="entry name" value="DICARBOXYLATE TRANSPORTER 2.1, CHLOROPLASTIC"/>
    <property type="match status" value="1"/>
</dbReference>